<feature type="compositionally biased region" description="Polar residues" evidence="1">
    <location>
        <begin position="313"/>
        <end position="324"/>
    </location>
</feature>
<dbReference type="AlphaFoldDB" id="A0ABD3HNS5"/>
<dbReference type="EMBL" id="JBJQOH010000003">
    <property type="protein sequence ID" value="KAL3692581.1"/>
    <property type="molecule type" value="Genomic_DNA"/>
</dbReference>
<dbReference type="Proteomes" id="UP001633002">
    <property type="component" value="Unassembled WGS sequence"/>
</dbReference>
<evidence type="ECO:0000313" key="3">
    <source>
        <dbReference type="Proteomes" id="UP001633002"/>
    </source>
</evidence>
<name>A0ABD3HNS5_9MARC</name>
<feature type="region of interest" description="Disordered" evidence="1">
    <location>
        <begin position="236"/>
        <end position="287"/>
    </location>
</feature>
<accession>A0ABD3HNS5</accession>
<evidence type="ECO:0000313" key="2">
    <source>
        <dbReference type="EMBL" id="KAL3692581.1"/>
    </source>
</evidence>
<evidence type="ECO:0008006" key="4">
    <source>
        <dbReference type="Google" id="ProtNLM"/>
    </source>
</evidence>
<sequence length="446" mass="49798">MDTNWKDYISSEKGEPIILSESDLSPTIAAELDQEDESNLTADFRQRLAIFEERAIRRNLESRERLQTVLPDTFRIIAPEVIRPQCMIIACWRIYIRGDFTAVYATNLALLAIDTPRILGRPATGDQCVQLILQWEEVTIQLCRFRRGIWEQTVETKKRWGFGHFADWRGDPIGSDAYTYQQNLKQARRATQPATGSTFDSDSEGVKAGTDPPSYPNSDTDAPNFFALIAEGRRNTFNTTPGATTSGQQDFGSGMNNPSQEPPTVTEEGTPDSGTQTGVGWSPNWVPTGGPDWSIPRVSANPVVNPVDPVPTGGTTQENPVQHNPTPGLPQVPTVPQVLPIQRQIPIPQQHQVNPQQVHPQQAQPQVHPHQVHLQPLPAMDPKLRVAYPIYKGKRHEDPDLHISAFETTMLINGESSLHKARLFPATLKHGAFAWFSQLDQYVQQD</sequence>
<reference evidence="2 3" key="1">
    <citation type="submission" date="2024-09" db="EMBL/GenBank/DDBJ databases">
        <title>Chromosome-scale assembly of Riccia sorocarpa.</title>
        <authorList>
            <person name="Paukszto L."/>
        </authorList>
    </citation>
    <scope>NUCLEOTIDE SEQUENCE [LARGE SCALE GENOMIC DNA]</scope>
    <source>
        <strain evidence="2">LP-2024</strain>
        <tissue evidence="2">Aerial parts of the thallus</tissue>
    </source>
</reference>
<feature type="compositionally biased region" description="Polar residues" evidence="1">
    <location>
        <begin position="236"/>
        <end position="263"/>
    </location>
</feature>
<protein>
    <recommendedName>
        <fullName evidence="4">Retrotransposon gag domain-containing protein</fullName>
    </recommendedName>
</protein>
<proteinExistence type="predicted"/>
<feature type="region of interest" description="Disordered" evidence="1">
    <location>
        <begin position="184"/>
        <end position="223"/>
    </location>
</feature>
<feature type="region of interest" description="Disordered" evidence="1">
    <location>
        <begin position="310"/>
        <end position="329"/>
    </location>
</feature>
<evidence type="ECO:0000256" key="1">
    <source>
        <dbReference type="SAM" id="MobiDB-lite"/>
    </source>
</evidence>
<comment type="caution">
    <text evidence="2">The sequence shown here is derived from an EMBL/GenBank/DDBJ whole genome shotgun (WGS) entry which is preliminary data.</text>
</comment>
<gene>
    <name evidence="2" type="ORF">R1sor_006232</name>
</gene>
<organism evidence="2 3">
    <name type="scientific">Riccia sorocarpa</name>
    <dbReference type="NCBI Taxonomy" id="122646"/>
    <lineage>
        <taxon>Eukaryota</taxon>
        <taxon>Viridiplantae</taxon>
        <taxon>Streptophyta</taxon>
        <taxon>Embryophyta</taxon>
        <taxon>Marchantiophyta</taxon>
        <taxon>Marchantiopsida</taxon>
        <taxon>Marchantiidae</taxon>
        <taxon>Marchantiales</taxon>
        <taxon>Ricciaceae</taxon>
        <taxon>Riccia</taxon>
    </lineage>
</organism>
<keyword evidence="3" id="KW-1185">Reference proteome</keyword>